<accession>A0ABD2JIV1</accession>
<name>A0ABD2JIV1_HETSC</name>
<dbReference type="AlphaFoldDB" id="A0ABD2JIV1"/>
<proteinExistence type="predicted"/>
<dbReference type="Proteomes" id="UP001620645">
    <property type="component" value="Unassembled WGS sequence"/>
</dbReference>
<dbReference type="EMBL" id="JBICCN010000142">
    <property type="protein sequence ID" value="KAL3090539.1"/>
    <property type="molecule type" value="Genomic_DNA"/>
</dbReference>
<sequence length="115" mass="13053">MLLRQCWHDAIIVISGLFAVFLKFKSIDAGCTDSKYAPEEPSKTPNRAEWRTYCEGLGLAGSNCNDHTKRPCIISIDENNNRVCKPAHFRNAPRSQMANDEPPSEDWLAQNLLFR</sequence>
<organism evidence="1 2">
    <name type="scientific">Heterodera schachtii</name>
    <name type="common">Sugarbeet cyst nematode worm</name>
    <name type="synonym">Tylenchus schachtii</name>
    <dbReference type="NCBI Taxonomy" id="97005"/>
    <lineage>
        <taxon>Eukaryota</taxon>
        <taxon>Metazoa</taxon>
        <taxon>Ecdysozoa</taxon>
        <taxon>Nematoda</taxon>
        <taxon>Chromadorea</taxon>
        <taxon>Rhabditida</taxon>
        <taxon>Tylenchina</taxon>
        <taxon>Tylenchomorpha</taxon>
        <taxon>Tylenchoidea</taxon>
        <taxon>Heteroderidae</taxon>
        <taxon>Heteroderinae</taxon>
        <taxon>Heterodera</taxon>
    </lineage>
</organism>
<reference evidence="1 2" key="1">
    <citation type="submission" date="2024-10" db="EMBL/GenBank/DDBJ databases">
        <authorList>
            <person name="Kim D."/>
        </authorList>
    </citation>
    <scope>NUCLEOTIDE SEQUENCE [LARGE SCALE GENOMIC DNA]</scope>
    <source>
        <strain evidence="1">Taebaek</strain>
    </source>
</reference>
<evidence type="ECO:0000313" key="1">
    <source>
        <dbReference type="EMBL" id="KAL3090539.1"/>
    </source>
</evidence>
<evidence type="ECO:0000313" key="2">
    <source>
        <dbReference type="Proteomes" id="UP001620645"/>
    </source>
</evidence>
<protein>
    <submittedName>
        <fullName evidence="1">Uncharacterized protein</fullName>
    </submittedName>
</protein>
<gene>
    <name evidence="1" type="ORF">niasHS_005451</name>
</gene>
<comment type="caution">
    <text evidence="1">The sequence shown here is derived from an EMBL/GenBank/DDBJ whole genome shotgun (WGS) entry which is preliminary data.</text>
</comment>
<keyword evidence="2" id="KW-1185">Reference proteome</keyword>